<feature type="compositionally biased region" description="Basic and acidic residues" evidence="1">
    <location>
        <begin position="74"/>
        <end position="89"/>
    </location>
</feature>
<keyword evidence="3" id="KW-1185">Reference proteome</keyword>
<organism evidence="3">
    <name type="scientific">Acromyrmex echinatior</name>
    <name type="common">Panamanian leafcutter ant</name>
    <name type="synonym">Acromyrmex octospinosus echinatior</name>
    <dbReference type="NCBI Taxonomy" id="103372"/>
    <lineage>
        <taxon>Eukaryota</taxon>
        <taxon>Metazoa</taxon>
        <taxon>Ecdysozoa</taxon>
        <taxon>Arthropoda</taxon>
        <taxon>Hexapoda</taxon>
        <taxon>Insecta</taxon>
        <taxon>Pterygota</taxon>
        <taxon>Neoptera</taxon>
        <taxon>Endopterygota</taxon>
        <taxon>Hymenoptera</taxon>
        <taxon>Apocrita</taxon>
        <taxon>Aculeata</taxon>
        <taxon>Formicoidea</taxon>
        <taxon>Formicidae</taxon>
        <taxon>Myrmicinae</taxon>
        <taxon>Acromyrmex</taxon>
    </lineage>
</organism>
<sequence>MAFKKTRNLTNQEIDAPHALTLTREILDNTVRLGLHLNGKMESGKVEANQNSWKDRNIDTTEIPTASRQCNSVAERKSTNSEERTDLGSRRGAPWGSILYFQIGVDCVS</sequence>
<dbReference type="AlphaFoldDB" id="F4WCS9"/>
<dbReference type="EMBL" id="GL888071">
    <property type="protein sequence ID" value="EGI67998.1"/>
    <property type="molecule type" value="Genomic_DNA"/>
</dbReference>
<dbReference type="Proteomes" id="UP000007755">
    <property type="component" value="Unassembled WGS sequence"/>
</dbReference>
<gene>
    <name evidence="2" type="ORF">G5I_03357</name>
</gene>
<evidence type="ECO:0000313" key="2">
    <source>
        <dbReference type="EMBL" id="EGI67998.1"/>
    </source>
</evidence>
<proteinExistence type="predicted"/>
<feature type="region of interest" description="Disordered" evidence="1">
    <location>
        <begin position="67"/>
        <end position="93"/>
    </location>
</feature>
<evidence type="ECO:0000313" key="3">
    <source>
        <dbReference type="Proteomes" id="UP000007755"/>
    </source>
</evidence>
<reference evidence="2" key="1">
    <citation type="submission" date="2011-02" db="EMBL/GenBank/DDBJ databases">
        <title>The genome of the leaf-cutting ant Acromyrmex echinatior suggests key adaptations to social evolution and fungus farming.</title>
        <authorList>
            <person name="Nygaard S."/>
            <person name="Zhang G."/>
        </authorList>
    </citation>
    <scope>NUCLEOTIDE SEQUENCE</scope>
</reference>
<dbReference type="InParanoid" id="F4WCS9"/>
<accession>F4WCS9</accession>
<name>F4WCS9_ACREC</name>
<evidence type="ECO:0000256" key="1">
    <source>
        <dbReference type="SAM" id="MobiDB-lite"/>
    </source>
</evidence>
<protein>
    <submittedName>
        <fullName evidence="2">Uncharacterized protein</fullName>
    </submittedName>
</protein>